<reference evidence="2 3" key="1">
    <citation type="submission" date="2016-08" db="EMBL/GenBank/DDBJ databases">
        <title>A novel genetic cassette of butanologenic Thermoanaerobacterium thermosaccharolyticum that directly convert cellulose to butanol.</title>
        <authorList>
            <person name="Li T."/>
            <person name="He J."/>
        </authorList>
    </citation>
    <scope>NUCLEOTIDE SEQUENCE [LARGE SCALE GENOMIC DNA]</scope>
    <source>
        <strain evidence="2 3">TG57</strain>
    </source>
</reference>
<dbReference type="EMBL" id="CP016893">
    <property type="protein sequence ID" value="AST56838.1"/>
    <property type="molecule type" value="Genomic_DNA"/>
</dbReference>
<accession>A0A223HWJ7</accession>
<keyword evidence="2" id="KW-0966">Cell projection</keyword>
<evidence type="ECO:0000313" key="2">
    <source>
        <dbReference type="EMBL" id="AST56838.1"/>
    </source>
</evidence>
<keyword evidence="2" id="KW-0969">Cilium</keyword>
<keyword evidence="2" id="KW-0282">Flagellum</keyword>
<dbReference type="Proteomes" id="UP000214975">
    <property type="component" value="Chromosome"/>
</dbReference>
<dbReference type="Pfam" id="PF05130">
    <property type="entry name" value="FlgN"/>
    <property type="match status" value="1"/>
</dbReference>
<feature type="coiled-coil region" evidence="1">
    <location>
        <begin position="106"/>
        <end position="133"/>
    </location>
</feature>
<proteinExistence type="predicted"/>
<protein>
    <submittedName>
        <fullName evidence="2">Flagellar biosynthesis protein</fullName>
    </submittedName>
</protein>
<organism evidence="2 3">
    <name type="scientific">Thermoanaerobacterium thermosaccharolyticum</name>
    <name type="common">Clostridium thermosaccharolyticum</name>
    <dbReference type="NCBI Taxonomy" id="1517"/>
    <lineage>
        <taxon>Bacteria</taxon>
        <taxon>Bacillati</taxon>
        <taxon>Bacillota</taxon>
        <taxon>Clostridia</taxon>
        <taxon>Thermoanaerobacterales</taxon>
        <taxon>Thermoanaerobacteraceae</taxon>
        <taxon>Thermoanaerobacterium</taxon>
    </lineage>
</organism>
<dbReference type="AlphaFoldDB" id="A0A223HWJ7"/>
<gene>
    <name evidence="2" type="ORF">Thert_00673</name>
</gene>
<dbReference type="Gene3D" id="1.20.58.300">
    <property type="entry name" value="FlgN-like"/>
    <property type="match status" value="1"/>
</dbReference>
<evidence type="ECO:0000313" key="3">
    <source>
        <dbReference type="Proteomes" id="UP000214975"/>
    </source>
</evidence>
<sequence length="155" mass="18054">MISDVKKLIELAEDKLKYLNDMLLLNNELNKAINSQNLDEIKSILGKKQDIISNIDKIDKEFLPMYNLYKKVNRIDSIFNTPNNNAEKSVLKGILIEIRSTLERIKDVEDKNIEDINSAFKNLEDKLSDLSKGKKGYIEYLKYYTPGSYFVDKKR</sequence>
<name>A0A223HWJ7_THETR</name>
<dbReference type="GO" id="GO:0044780">
    <property type="term" value="P:bacterial-type flagellum assembly"/>
    <property type="evidence" value="ECO:0007669"/>
    <property type="project" value="InterPro"/>
</dbReference>
<dbReference type="RefSeq" id="WP_094396880.1">
    <property type="nucleotide sequence ID" value="NZ_CP016893.1"/>
</dbReference>
<dbReference type="InterPro" id="IPR007809">
    <property type="entry name" value="FlgN-like"/>
</dbReference>
<keyword evidence="1" id="KW-0175">Coiled coil</keyword>
<evidence type="ECO:0000256" key="1">
    <source>
        <dbReference type="SAM" id="Coils"/>
    </source>
</evidence>